<proteinExistence type="predicted"/>
<evidence type="ECO:0000313" key="2">
    <source>
        <dbReference type="Proteomes" id="UP000628442"/>
    </source>
</evidence>
<dbReference type="AlphaFoldDB" id="A0AA88C4K5"/>
<comment type="caution">
    <text evidence="1">The sequence shown here is derived from an EMBL/GenBank/DDBJ whole genome shotgun (WGS) entry which is preliminary data.</text>
</comment>
<dbReference type="Proteomes" id="UP000628442">
    <property type="component" value="Unassembled WGS sequence"/>
</dbReference>
<organism evidence="1 2">
    <name type="scientific">Pseudoduganella albidiflava</name>
    <dbReference type="NCBI Taxonomy" id="321983"/>
    <lineage>
        <taxon>Bacteria</taxon>
        <taxon>Pseudomonadati</taxon>
        <taxon>Pseudomonadota</taxon>
        <taxon>Betaproteobacteria</taxon>
        <taxon>Burkholderiales</taxon>
        <taxon>Oxalobacteraceae</taxon>
        <taxon>Telluria group</taxon>
        <taxon>Pseudoduganella</taxon>
    </lineage>
</organism>
<accession>A0AA88C4K5</accession>
<protein>
    <submittedName>
        <fullName evidence="1">Uncharacterized protein</fullName>
    </submittedName>
</protein>
<name>A0AA88C4K5_9BURK</name>
<evidence type="ECO:0000313" key="1">
    <source>
        <dbReference type="EMBL" id="GGY57043.1"/>
    </source>
</evidence>
<reference evidence="1" key="1">
    <citation type="journal article" date="2014" name="Int. J. Syst. Evol. Microbiol.">
        <title>Complete genome sequence of Corynebacterium casei LMG S-19264T (=DSM 44701T), isolated from a smear-ripened cheese.</title>
        <authorList>
            <consortium name="US DOE Joint Genome Institute (JGI-PGF)"/>
            <person name="Walter F."/>
            <person name="Albersmeier A."/>
            <person name="Kalinowski J."/>
            <person name="Ruckert C."/>
        </authorList>
    </citation>
    <scope>NUCLEOTIDE SEQUENCE</scope>
    <source>
        <strain evidence="1">KCTC 12343</strain>
    </source>
</reference>
<sequence length="64" mass="6852">MVQPARAQRMRQRTHDVLLADERFKVAGTVLASEDLIGHAGILPQTRAGEANNSPRAMAGGTVL</sequence>
<dbReference type="EMBL" id="BMWV01000011">
    <property type="protein sequence ID" value="GGY57043.1"/>
    <property type="molecule type" value="Genomic_DNA"/>
</dbReference>
<reference evidence="1" key="2">
    <citation type="submission" date="2022-12" db="EMBL/GenBank/DDBJ databases">
        <authorList>
            <person name="Sun Q."/>
            <person name="Kim S."/>
        </authorList>
    </citation>
    <scope>NUCLEOTIDE SEQUENCE</scope>
    <source>
        <strain evidence="1">KCTC 12343</strain>
    </source>
</reference>
<gene>
    <name evidence="1" type="ORF">GCM10007387_44500</name>
</gene>